<evidence type="ECO:0000313" key="1">
    <source>
        <dbReference type="EMBL" id="OEL38388.1"/>
    </source>
</evidence>
<proteinExistence type="predicted"/>
<dbReference type="OrthoDB" id="691805at2759"/>
<dbReference type="AlphaFoldDB" id="A0A1E5WLZ2"/>
<gene>
    <name evidence="1" type="ORF">BAE44_0000593</name>
</gene>
<name>A0A1E5WLZ2_9POAL</name>
<comment type="caution">
    <text evidence="1">The sequence shown here is derived from an EMBL/GenBank/DDBJ whole genome shotgun (WGS) entry which is preliminary data.</text>
</comment>
<protein>
    <submittedName>
        <fullName evidence="1">Uncharacterized protein</fullName>
    </submittedName>
</protein>
<dbReference type="Proteomes" id="UP000095767">
    <property type="component" value="Unassembled WGS sequence"/>
</dbReference>
<dbReference type="EMBL" id="LWDX02001995">
    <property type="protein sequence ID" value="OEL38388.1"/>
    <property type="molecule type" value="Genomic_DNA"/>
</dbReference>
<dbReference type="PANTHER" id="PTHR33994:SF28">
    <property type="entry name" value="OS04G0515200 PROTEIN"/>
    <property type="match status" value="1"/>
</dbReference>
<accession>A0A1E5WLZ2</accession>
<reference evidence="1 2" key="1">
    <citation type="submission" date="2016-09" db="EMBL/GenBank/DDBJ databases">
        <title>The draft genome of Dichanthelium oligosanthes: A C3 panicoid grass species.</title>
        <authorList>
            <person name="Studer A.J."/>
            <person name="Schnable J.C."/>
            <person name="Brutnell T.P."/>
        </authorList>
    </citation>
    <scope>NUCLEOTIDE SEQUENCE [LARGE SCALE GENOMIC DNA]</scope>
    <source>
        <strain evidence="2">cv. Kellogg 1175</strain>
        <tissue evidence="1">Leaf</tissue>
    </source>
</reference>
<dbReference type="PANTHER" id="PTHR33994">
    <property type="entry name" value="OS04G0515000 PROTEIN"/>
    <property type="match status" value="1"/>
</dbReference>
<evidence type="ECO:0000313" key="2">
    <source>
        <dbReference type="Proteomes" id="UP000095767"/>
    </source>
</evidence>
<keyword evidence="2" id="KW-1185">Reference proteome</keyword>
<sequence>MCQERGAVAVSYGGAVLAWGHVPRFCVPAHEGKEVRVVAHGGGVALSDELRDRMASERLSQAAELDVDIVLDRRRRLLSCRVKLDQPSPQPSPCKVFS</sequence>
<organism evidence="1 2">
    <name type="scientific">Dichanthelium oligosanthes</name>
    <dbReference type="NCBI Taxonomy" id="888268"/>
    <lineage>
        <taxon>Eukaryota</taxon>
        <taxon>Viridiplantae</taxon>
        <taxon>Streptophyta</taxon>
        <taxon>Embryophyta</taxon>
        <taxon>Tracheophyta</taxon>
        <taxon>Spermatophyta</taxon>
        <taxon>Magnoliopsida</taxon>
        <taxon>Liliopsida</taxon>
        <taxon>Poales</taxon>
        <taxon>Poaceae</taxon>
        <taxon>PACMAD clade</taxon>
        <taxon>Panicoideae</taxon>
        <taxon>Panicodae</taxon>
        <taxon>Paniceae</taxon>
        <taxon>Dichantheliinae</taxon>
        <taxon>Dichanthelium</taxon>
    </lineage>
</organism>